<organism evidence="1 2">
    <name type="scientific">Acidaminococcus intestini (strain RyC-MR95)</name>
    <dbReference type="NCBI Taxonomy" id="568816"/>
    <lineage>
        <taxon>Bacteria</taxon>
        <taxon>Bacillati</taxon>
        <taxon>Bacillota</taxon>
        <taxon>Negativicutes</taxon>
        <taxon>Acidaminococcales</taxon>
        <taxon>Acidaminococcaceae</taxon>
        <taxon>Acidaminococcus</taxon>
    </lineage>
</organism>
<dbReference type="InterPro" id="IPR015813">
    <property type="entry name" value="Pyrv/PenolPyrv_kinase-like_dom"/>
</dbReference>
<keyword evidence="2" id="KW-1185">Reference proteome</keyword>
<gene>
    <name evidence="1" type="primary">prpB</name>
    <name evidence="1" type="ordered locus">Acin_0042</name>
</gene>
<dbReference type="HOGENOM" id="CLU_027389_3_2_9"/>
<dbReference type="CDD" id="cd00377">
    <property type="entry name" value="ICL_PEPM"/>
    <property type="match status" value="1"/>
</dbReference>
<dbReference type="PATRIC" id="fig|568816.4.peg.38"/>
<evidence type="ECO:0000313" key="2">
    <source>
        <dbReference type="Proteomes" id="UP000007093"/>
    </source>
</evidence>
<dbReference type="PANTHER" id="PTHR42905:SF5">
    <property type="entry name" value="CARBOXYVINYL-CARBOXYPHOSPHONATE PHOSPHORYLMUTASE, CHLOROPLASTIC"/>
    <property type="match status" value="1"/>
</dbReference>
<protein>
    <submittedName>
        <fullName evidence="1">Carboxyvinyl-carboxyphosphonate phosphorylmutase</fullName>
    </submittedName>
</protein>
<reference evidence="1 2" key="1">
    <citation type="journal article" date="2011" name="J. Bacteriol.">
        <title>Complete genome sequence of Acidaminococcus intestini RYC-MR95, a Gram-negative bacterium from the phylum Firmicutes.</title>
        <authorList>
            <person name="D'Auria G."/>
            <person name="Galan J.C."/>
            <person name="Rodriguez-Alcayna M."/>
            <person name="Moya A."/>
            <person name="Baquero F."/>
            <person name="Latorre A."/>
        </authorList>
    </citation>
    <scope>NUCLEOTIDE SEQUENCE [LARGE SCALE GENOMIC DNA]</scope>
    <source>
        <strain evidence="1 2">RyC-MR95</strain>
    </source>
</reference>
<dbReference type="Pfam" id="PF13714">
    <property type="entry name" value="PEP_mutase"/>
    <property type="match status" value="1"/>
</dbReference>
<sequence length="289" mass="31665">MTTKLRRLLKEKDYLMAPCAYDALTAKCIEASGFDLIGTTGYGMHGAMIGTPDTGLLGMNETVAALSKMQNAVDIPILADGEGGYGSALNVIRMIREYEKTGIGGVFIEDQTQPPNCPFIMKPQLISKEEMVGKIKAAVDARRDDDLVIVARTDAPFEEAVERANAYMDAGADMVKILPKTHEELLKLPKLVHGPIHLGLYVGKGINDGMTAKDCGELGYKIITFPMSCLFAEVAAVMKVLKYIKENEMAEGYPGDLIAFNDYLKFIGVDKIKEYGKKYLKGPQYEGLF</sequence>
<proteinExistence type="predicted"/>
<dbReference type="InterPro" id="IPR039556">
    <property type="entry name" value="ICL/PEPM"/>
</dbReference>
<dbReference type="EMBL" id="CP003058">
    <property type="protein sequence ID" value="AEQ21295.1"/>
    <property type="molecule type" value="Genomic_DNA"/>
</dbReference>
<dbReference type="InterPro" id="IPR040442">
    <property type="entry name" value="Pyrv_kinase-like_dom_sf"/>
</dbReference>
<dbReference type="FunCoup" id="G4Q5Z4">
    <property type="interactions" value="203"/>
</dbReference>
<dbReference type="Proteomes" id="UP000007093">
    <property type="component" value="Chromosome"/>
</dbReference>
<dbReference type="InParanoid" id="G4Q5Z4"/>
<evidence type="ECO:0000313" key="1">
    <source>
        <dbReference type="EMBL" id="AEQ21295.1"/>
    </source>
</evidence>
<name>G4Q5Z4_ACIIR</name>
<dbReference type="SUPFAM" id="SSF51621">
    <property type="entry name" value="Phosphoenolpyruvate/pyruvate domain"/>
    <property type="match status" value="1"/>
</dbReference>
<dbReference type="AlphaFoldDB" id="G4Q5Z4"/>
<dbReference type="eggNOG" id="COG2513">
    <property type="taxonomic scope" value="Bacteria"/>
</dbReference>
<dbReference type="KEGG" id="ain:Acin_0042"/>
<dbReference type="Gene3D" id="3.20.20.60">
    <property type="entry name" value="Phosphoenolpyruvate-binding domains"/>
    <property type="match status" value="1"/>
</dbReference>
<dbReference type="PANTHER" id="PTHR42905">
    <property type="entry name" value="PHOSPHOENOLPYRUVATE CARBOXYLASE"/>
    <property type="match status" value="1"/>
</dbReference>
<accession>G4Q5Z4</accession>
<dbReference type="STRING" id="568816.Acin_0042"/>
<dbReference type="GO" id="GO:0016833">
    <property type="term" value="F:oxo-acid-lyase activity"/>
    <property type="evidence" value="ECO:0007669"/>
    <property type="project" value="UniProtKB-ARBA"/>
</dbReference>